<name>A0A381QQM1_9ZZZZ</name>
<dbReference type="InterPro" id="IPR001466">
    <property type="entry name" value="Beta-lactam-related"/>
</dbReference>
<dbReference type="PANTHER" id="PTHR43283">
    <property type="entry name" value="BETA-LACTAMASE-RELATED"/>
    <property type="match status" value="1"/>
</dbReference>
<dbReference type="Gene3D" id="3.40.710.10">
    <property type="entry name" value="DD-peptidase/beta-lactamase superfamily"/>
    <property type="match status" value="1"/>
</dbReference>
<dbReference type="Pfam" id="PF00144">
    <property type="entry name" value="Beta-lactamase"/>
    <property type="match status" value="1"/>
</dbReference>
<evidence type="ECO:0000313" key="2">
    <source>
        <dbReference type="EMBL" id="SUZ80839.1"/>
    </source>
</evidence>
<reference evidence="2" key="1">
    <citation type="submission" date="2018-05" db="EMBL/GenBank/DDBJ databases">
        <authorList>
            <person name="Lanie J.A."/>
            <person name="Ng W.-L."/>
            <person name="Kazmierczak K.M."/>
            <person name="Andrzejewski T.M."/>
            <person name="Davidsen T.M."/>
            <person name="Wayne K.J."/>
            <person name="Tettelin H."/>
            <person name="Glass J.I."/>
            <person name="Rusch D."/>
            <person name="Podicherti R."/>
            <person name="Tsui H.-C.T."/>
            <person name="Winkler M.E."/>
        </authorList>
    </citation>
    <scope>NUCLEOTIDE SEQUENCE</scope>
</reference>
<dbReference type="InterPro" id="IPR012338">
    <property type="entry name" value="Beta-lactam/transpept-like"/>
</dbReference>
<proteinExistence type="predicted"/>
<evidence type="ECO:0000259" key="1">
    <source>
        <dbReference type="Pfam" id="PF00144"/>
    </source>
</evidence>
<organism evidence="2">
    <name type="scientific">marine metagenome</name>
    <dbReference type="NCBI Taxonomy" id="408172"/>
    <lineage>
        <taxon>unclassified sequences</taxon>
        <taxon>metagenomes</taxon>
        <taxon>ecological metagenomes</taxon>
    </lineage>
</organism>
<dbReference type="InterPro" id="IPR050789">
    <property type="entry name" value="Diverse_Enzym_Activities"/>
</dbReference>
<dbReference type="EMBL" id="UINC01001443">
    <property type="protein sequence ID" value="SUZ80839.1"/>
    <property type="molecule type" value="Genomic_DNA"/>
</dbReference>
<dbReference type="SUPFAM" id="SSF56601">
    <property type="entry name" value="beta-lactamase/transpeptidase-like"/>
    <property type="match status" value="1"/>
</dbReference>
<feature type="domain" description="Beta-lactamase-related" evidence="1">
    <location>
        <begin position="122"/>
        <end position="409"/>
    </location>
</feature>
<gene>
    <name evidence="2" type="ORF">METZ01_LOCUS33693</name>
</gene>
<dbReference type="PANTHER" id="PTHR43283:SF7">
    <property type="entry name" value="BETA-LACTAMASE-RELATED DOMAIN-CONTAINING PROTEIN"/>
    <property type="match status" value="1"/>
</dbReference>
<accession>A0A381QQM1</accession>
<protein>
    <recommendedName>
        <fullName evidence="1">Beta-lactamase-related domain-containing protein</fullName>
    </recommendedName>
</protein>
<sequence length="436" mass="47274">MLTPKLVVTMISPETGRPRPTELDVLPEPLTAAEHGLMVGNPPPDDKWVHHGNWTAWPNIRWSLTHMDELRASGRISRGLGPAEPLPVAASGETGIDLDDLAIDDGDGGNWTLDEMLRGTYTDAFLILHRGQVVLERYFNGMGPSTRHAMFSMTKTVTGVLALLAVEDGAIALDDLLVDHVEDLADTAFAPVTVAHALDMTDGIRFVEDYSDNRSDIMRYGVAMAFTPVPANWDGPDGIHDAILGFTERETDPGGPFLYKSVITDVLAWATARATGQRWVDGVSERIWGPMGAADDAAVILDNRGIAVSSGGMSCTVRDLTRFGRMLSRSGRVGHGTDERQAIPAAVADDLAAGGQPYPGSGGGYATREGWTFHRHCWNMQQVMGAFMPMGVHGQRLFCHPEKDLVVAKFGSHPVTGNVFTDVIHESLYHQLIGRC</sequence>
<dbReference type="AlphaFoldDB" id="A0A381QQM1"/>